<accession>A0ABN8P351</accession>
<keyword evidence="2" id="KW-1185">Reference proteome</keyword>
<dbReference type="Proteomes" id="UP001159405">
    <property type="component" value="Unassembled WGS sequence"/>
</dbReference>
<comment type="caution">
    <text evidence="1">The sequence shown here is derived from an EMBL/GenBank/DDBJ whole genome shotgun (WGS) entry which is preliminary data.</text>
</comment>
<dbReference type="EMBL" id="CALNXK010000049">
    <property type="protein sequence ID" value="CAH3131381.1"/>
    <property type="molecule type" value="Genomic_DNA"/>
</dbReference>
<name>A0ABN8P351_9CNID</name>
<reference evidence="1 2" key="1">
    <citation type="submission" date="2022-05" db="EMBL/GenBank/DDBJ databases">
        <authorList>
            <consortium name="Genoscope - CEA"/>
            <person name="William W."/>
        </authorList>
    </citation>
    <scope>NUCLEOTIDE SEQUENCE [LARGE SCALE GENOMIC DNA]</scope>
</reference>
<organism evidence="1 2">
    <name type="scientific">Porites lobata</name>
    <dbReference type="NCBI Taxonomy" id="104759"/>
    <lineage>
        <taxon>Eukaryota</taxon>
        <taxon>Metazoa</taxon>
        <taxon>Cnidaria</taxon>
        <taxon>Anthozoa</taxon>
        <taxon>Hexacorallia</taxon>
        <taxon>Scleractinia</taxon>
        <taxon>Fungiina</taxon>
        <taxon>Poritidae</taxon>
        <taxon>Porites</taxon>
    </lineage>
</organism>
<gene>
    <name evidence="1" type="ORF">PLOB_00035135</name>
</gene>
<protein>
    <submittedName>
        <fullName evidence="1">Uncharacterized protein</fullName>
    </submittedName>
</protein>
<sequence>MGWSLTQRKRLAFENSIIKTYFHPDEIEWIDPNDDTKLEIDVTCSSDSKYTLRIYLPADFPNSCPALVVRSSSGLLRRKNGTFLNSMSGTDHTLSSKDGYTQICHFLPRSWKGDKTLFDIIMKGRAWLKAYEIHLQTGDSLDRYLQADITYCFRIMPWSAIQRQRLAFEKSLLDQYFRNRVTWIDPTGDTKVEVRVTCSNDRQHTLRVYLPSDYPNSVPDMIVKTPGMTTLKSRSGGEMCGGSTDHIYGSRDGCTQICHFKPALWKDDNTLYQVIMKGMIWLEAYEAHLRTGRNLNAYLAEM</sequence>
<dbReference type="CDD" id="cd11605">
    <property type="entry name" value="RWD_DRWD_ELF-like"/>
    <property type="match status" value="1"/>
</dbReference>
<proteinExistence type="predicted"/>
<evidence type="ECO:0000313" key="1">
    <source>
        <dbReference type="EMBL" id="CAH3131381.1"/>
    </source>
</evidence>
<evidence type="ECO:0000313" key="2">
    <source>
        <dbReference type="Proteomes" id="UP001159405"/>
    </source>
</evidence>